<dbReference type="InterPro" id="IPR013087">
    <property type="entry name" value="Znf_C2H2_type"/>
</dbReference>
<proteinExistence type="predicted"/>
<dbReference type="PROSITE" id="PS50157">
    <property type="entry name" value="ZINC_FINGER_C2H2_2"/>
    <property type="match status" value="1"/>
</dbReference>
<reference evidence="5 6" key="1">
    <citation type="submission" date="2014-02" db="EMBL/GenBank/DDBJ databases">
        <title>The genome sequence of the entomopathogenic fungus Metarhizium robertsii ARSEF 2575.</title>
        <authorList>
            <person name="Giuliano Garisto Donzelli B."/>
            <person name="Roe B.A."/>
            <person name="Macmil S.L."/>
            <person name="Krasnoff S.B."/>
            <person name="Gibson D.M."/>
        </authorList>
    </citation>
    <scope>NUCLEOTIDE SEQUENCE [LARGE SCALE GENOMIC DNA]</scope>
    <source>
        <strain evidence="5 6">ARSEF 2575</strain>
    </source>
</reference>
<dbReference type="GO" id="GO:0008270">
    <property type="term" value="F:zinc ion binding"/>
    <property type="evidence" value="ECO:0007669"/>
    <property type="project" value="UniProtKB-KW"/>
</dbReference>
<feature type="chain" id="PRO_5001474120" description="C2H2-type domain-containing protein" evidence="3">
    <location>
        <begin position="29"/>
        <end position="529"/>
    </location>
</feature>
<feature type="region of interest" description="Disordered" evidence="2">
    <location>
        <begin position="85"/>
        <end position="112"/>
    </location>
</feature>
<evidence type="ECO:0000259" key="4">
    <source>
        <dbReference type="PROSITE" id="PS50157"/>
    </source>
</evidence>
<keyword evidence="1" id="KW-0862">Zinc</keyword>
<evidence type="ECO:0000256" key="1">
    <source>
        <dbReference type="PROSITE-ProRule" id="PRU00042"/>
    </source>
</evidence>
<dbReference type="OrthoDB" id="5147584at2759"/>
<name>A0A014MVM9_9HYPO</name>
<keyword evidence="1" id="KW-0863">Zinc-finger</keyword>
<feature type="region of interest" description="Disordered" evidence="2">
    <location>
        <begin position="510"/>
        <end position="529"/>
    </location>
</feature>
<dbReference type="Proteomes" id="UP000030151">
    <property type="component" value="Unassembled WGS sequence"/>
</dbReference>
<organism evidence="5 6">
    <name type="scientific">Metarhizium robertsii</name>
    <dbReference type="NCBI Taxonomy" id="568076"/>
    <lineage>
        <taxon>Eukaryota</taxon>
        <taxon>Fungi</taxon>
        <taxon>Dikarya</taxon>
        <taxon>Ascomycota</taxon>
        <taxon>Pezizomycotina</taxon>
        <taxon>Sordariomycetes</taxon>
        <taxon>Hypocreomycetidae</taxon>
        <taxon>Hypocreales</taxon>
        <taxon>Clavicipitaceae</taxon>
        <taxon>Metarhizium</taxon>
    </lineage>
</organism>
<dbReference type="EMBL" id="JELW01000091">
    <property type="protein sequence ID" value="EXU95237.1"/>
    <property type="molecule type" value="Genomic_DNA"/>
</dbReference>
<evidence type="ECO:0000256" key="2">
    <source>
        <dbReference type="SAM" id="MobiDB-lite"/>
    </source>
</evidence>
<evidence type="ECO:0000256" key="3">
    <source>
        <dbReference type="SAM" id="SignalP"/>
    </source>
</evidence>
<evidence type="ECO:0000313" key="6">
    <source>
        <dbReference type="Proteomes" id="UP000030151"/>
    </source>
</evidence>
<protein>
    <recommendedName>
        <fullName evidence="4">C2H2-type domain-containing protein</fullName>
    </recommendedName>
</protein>
<gene>
    <name evidence="5" type="ORF">X797_011673</name>
</gene>
<evidence type="ECO:0000313" key="5">
    <source>
        <dbReference type="EMBL" id="EXU95237.1"/>
    </source>
</evidence>
<sequence length="529" mass="59037">MTSLFRTRADGLLLLWFITPLALDQATSTKDGFVQAHSIDTGHVPRSDNELPNVARPAAVRTPPSACGRSVSHRGALTEAIQKHQAPDDISPLGSCPSSSPTSQGRDDERQTSIAADDTASQLDEPCEETESDQLVVVVPEKRTTFALSRQKGNSPQNKRTAGLTKSLCCVSPRSVIHGNQNIFKKSLAAIAFPGLAGGNETEAVISPAARILAKRDPNGPIYVTKDDLDNFERRRVITVLPKQAIKVAGRIRYIIAVLSALQIQQMREAYFAEVSRLRAQGLPTEHLSHRNALNARRQKSREGVTGATRLALYLDNNVEVFVDKLVAHLLRQDDDKTLETTDNTKCLLCFDVFKNISSLTRHVKRRHTFDTEFHCPECRQQGRVNIVPAGGPSWSSHVESFHGKEYTPRLFPQMVRPAYCPLCQKYFTKLGFRSHFNKAPAGKLKFSFNCPECLRNGLKDDSSVIKSHSNWSLHVENIHEGGVEIRGAVVRAGKKRKRSIYDRSAYEVEMQKPPDRHQDEEFWNSGRE</sequence>
<feature type="signal peptide" evidence="3">
    <location>
        <begin position="1"/>
        <end position="28"/>
    </location>
</feature>
<accession>A0A014MVM9</accession>
<dbReference type="PROSITE" id="PS00028">
    <property type="entry name" value="ZINC_FINGER_C2H2_1"/>
    <property type="match status" value="1"/>
</dbReference>
<keyword evidence="1" id="KW-0479">Metal-binding</keyword>
<dbReference type="AlphaFoldDB" id="A0A014MVM9"/>
<keyword evidence="3" id="KW-0732">Signal</keyword>
<feature type="domain" description="C2H2-type" evidence="4">
    <location>
        <begin position="345"/>
        <end position="373"/>
    </location>
</feature>
<dbReference type="HOGENOM" id="CLU_535367_0_0_1"/>
<comment type="caution">
    <text evidence="5">The sequence shown here is derived from an EMBL/GenBank/DDBJ whole genome shotgun (WGS) entry which is preliminary data.</text>
</comment>